<dbReference type="Pfam" id="PF16344">
    <property type="entry name" value="FecR_C"/>
    <property type="match status" value="1"/>
</dbReference>
<dbReference type="Gene3D" id="2.60.120.1440">
    <property type="match status" value="1"/>
</dbReference>
<dbReference type="InterPro" id="IPR006860">
    <property type="entry name" value="FecR"/>
</dbReference>
<evidence type="ECO:0000313" key="5">
    <source>
        <dbReference type="Proteomes" id="UP001610063"/>
    </source>
</evidence>
<proteinExistence type="predicted"/>
<reference evidence="4 5" key="1">
    <citation type="journal article" date="2013" name="Int. J. Syst. Evol. Microbiol.">
        <title>Marinoscillum luteum sp. nov., isolated from marine sediment.</title>
        <authorList>
            <person name="Cha I.T."/>
            <person name="Park S.J."/>
            <person name="Kim S.J."/>
            <person name="Kim J.G."/>
            <person name="Jung M.Y."/>
            <person name="Shin K.S."/>
            <person name="Kwon K.K."/>
            <person name="Yang S.H."/>
            <person name="Seo Y.S."/>
            <person name="Rhee S.K."/>
        </authorList>
    </citation>
    <scope>NUCLEOTIDE SEQUENCE [LARGE SCALE GENOMIC DNA]</scope>
    <source>
        <strain evidence="4 5">KCTC 23939</strain>
    </source>
</reference>
<dbReference type="EMBL" id="JBIPKE010000019">
    <property type="protein sequence ID" value="MFH6984896.1"/>
    <property type="molecule type" value="Genomic_DNA"/>
</dbReference>
<dbReference type="InterPro" id="IPR012373">
    <property type="entry name" value="Ferrdict_sens_TM"/>
</dbReference>
<feature type="domain" description="Protein FecR C-terminal" evidence="3">
    <location>
        <begin position="275"/>
        <end position="342"/>
    </location>
</feature>
<dbReference type="PIRSF" id="PIRSF018266">
    <property type="entry name" value="FecR"/>
    <property type="match status" value="1"/>
</dbReference>
<accession>A0ABW7NBG0</accession>
<sequence length="348" mass="39423">MDYKKYSIEDFVLDKEFRKWVHTEDEAVNTFWNDWVKKNPGKLSEIQEARRILKNLNFPAYKLTPSEKEDLFEGISGRISGADSSEVKMRYLDVDGYQGKSPRWALRFGVAASLIIGVAWLVMLLVQDSRFGQLAYHTDFGETKEVKLSDGTMVTLNANSKIYIGELGAEGQAREVWLEGEAFFDVTHTQTDQAFIVHANKLDVNVLGTEFNVYARGKKAEVALASGKVRLANTASKQELEMKPGDRVVYESVYQKPVKDSFDPAEVSSWKKNLLIFRRTSLEDISDLLKTNYDIDVFFTGGASSDHYFTGTTPADDIDLLLKTISKSFDLHVERKEKTVIISPNNKK</sequence>
<evidence type="ECO:0000259" key="2">
    <source>
        <dbReference type="Pfam" id="PF04773"/>
    </source>
</evidence>
<dbReference type="Proteomes" id="UP001610063">
    <property type="component" value="Unassembled WGS sequence"/>
</dbReference>
<keyword evidence="1" id="KW-0472">Membrane</keyword>
<evidence type="ECO:0000259" key="3">
    <source>
        <dbReference type="Pfam" id="PF16344"/>
    </source>
</evidence>
<dbReference type="RefSeq" id="WP_395418324.1">
    <property type="nucleotide sequence ID" value="NZ_JBIPKE010000019.1"/>
</dbReference>
<dbReference type="Pfam" id="PF04773">
    <property type="entry name" value="FecR"/>
    <property type="match status" value="1"/>
</dbReference>
<gene>
    <name evidence="4" type="ORF">ACHKAR_15680</name>
</gene>
<organism evidence="4 5">
    <name type="scientific">Marinoscillum luteum</name>
    <dbReference type="NCBI Taxonomy" id="861051"/>
    <lineage>
        <taxon>Bacteria</taxon>
        <taxon>Pseudomonadati</taxon>
        <taxon>Bacteroidota</taxon>
        <taxon>Cytophagia</taxon>
        <taxon>Cytophagales</taxon>
        <taxon>Reichenbachiellaceae</taxon>
        <taxon>Marinoscillum</taxon>
    </lineage>
</organism>
<keyword evidence="5" id="KW-1185">Reference proteome</keyword>
<dbReference type="PANTHER" id="PTHR30273:SF2">
    <property type="entry name" value="PROTEIN FECR"/>
    <property type="match status" value="1"/>
</dbReference>
<dbReference type="Gene3D" id="3.55.50.30">
    <property type="match status" value="1"/>
</dbReference>
<feature type="domain" description="FecR protein" evidence="2">
    <location>
        <begin position="136"/>
        <end position="230"/>
    </location>
</feature>
<dbReference type="InterPro" id="IPR032508">
    <property type="entry name" value="FecR_C"/>
</dbReference>
<name>A0ABW7NBG0_9BACT</name>
<protein>
    <submittedName>
        <fullName evidence="4">FecR family protein</fullName>
    </submittedName>
</protein>
<dbReference type="PANTHER" id="PTHR30273">
    <property type="entry name" value="PERIPLASMIC SIGNAL SENSOR AND SIGMA FACTOR ACTIVATOR FECR-RELATED"/>
    <property type="match status" value="1"/>
</dbReference>
<keyword evidence="1" id="KW-0812">Transmembrane</keyword>
<feature type="transmembrane region" description="Helical" evidence="1">
    <location>
        <begin position="104"/>
        <end position="126"/>
    </location>
</feature>
<comment type="caution">
    <text evidence="4">The sequence shown here is derived from an EMBL/GenBank/DDBJ whole genome shotgun (WGS) entry which is preliminary data.</text>
</comment>
<keyword evidence="1" id="KW-1133">Transmembrane helix</keyword>
<evidence type="ECO:0000313" key="4">
    <source>
        <dbReference type="EMBL" id="MFH6984896.1"/>
    </source>
</evidence>
<evidence type="ECO:0000256" key="1">
    <source>
        <dbReference type="SAM" id="Phobius"/>
    </source>
</evidence>